<evidence type="ECO:0000313" key="2">
    <source>
        <dbReference type="Proteomes" id="UP000821598"/>
    </source>
</evidence>
<evidence type="ECO:0000313" key="1">
    <source>
        <dbReference type="EMBL" id="NVI06394.1"/>
    </source>
</evidence>
<name>A0ABX2NPP3_9BURK</name>
<protein>
    <recommendedName>
        <fullName evidence="3">HNH endonuclease</fullName>
    </recommendedName>
</protein>
<dbReference type="RefSeq" id="WP_176367854.1">
    <property type="nucleotide sequence ID" value="NZ_VOMC01000023.1"/>
</dbReference>
<proteinExistence type="predicted"/>
<organism evidence="1 2">
    <name type="scientific">Paraburkholderia youngii</name>
    <dbReference type="NCBI Taxonomy" id="2782701"/>
    <lineage>
        <taxon>Bacteria</taxon>
        <taxon>Pseudomonadati</taxon>
        <taxon>Pseudomonadota</taxon>
        <taxon>Betaproteobacteria</taxon>
        <taxon>Burkholderiales</taxon>
        <taxon>Burkholderiaceae</taxon>
        <taxon>Paraburkholderia</taxon>
    </lineage>
</organism>
<accession>A0ABX2NPP3</accession>
<gene>
    <name evidence="1" type="ORF">FSB64_22015</name>
</gene>
<evidence type="ECO:0008006" key="3">
    <source>
        <dbReference type="Google" id="ProtNLM"/>
    </source>
</evidence>
<keyword evidence="2" id="KW-1185">Reference proteome</keyword>
<comment type="caution">
    <text evidence="1">The sequence shown here is derived from an EMBL/GenBank/DDBJ whole genome shotgun (WGS) entry which is preliminary data.</text>
</comment>
<dbReference type="Proteomes" id="UP000821598">
    <property type="component" value="Unassembled WGS sequence"/>
</dbReference>
<dbReference type="InterPro" id="IPR003615">
    <property type="entry name" value="HNH_nuc"/>
</dbReference>
<dbReference type="CDD" id="cd00085">
    <property type="entry name" value="HNHc"/>
    <property type="match status" value="1"/>
</dbReference>
<reference evidence="1 2" key="1">
    <citation type="submission" date="2019-08" db="EMBL/GenBank/DDBJ databases">
        <title>Paraburkholderia simonii sp. nov. and P. youngii sp. nov. Brazilian and Mexican Mimosa-associated rhizobia.</title>
        <authorList>
            <person name="Mavima L."/>
            <person name="Beukes C.W."/>
            <person name="Palmer M."/>
            <person name="De Meyer S.E."/>
            <person name="James E.K."/>
            <person name="Maluk M."/>
            <person name="Avontuur J.R."/>
            <person name="Chan W.Y."/>
            <person name="Venter S.N."/>
            <person name="Steenkamp E.T."/>
        </authorList>
    </citation>
    <scope>NUCLEOTIDE SEQUENCE [LARGE SCALE GENOMIC DNA]</scope>
    <source>
        <strain evidence="1 2">JPY454</strain>
    </source>
</reference>
<dbReference type="EMBL" id="VOMC01000023">
    <property type="protein sequence ID" value="NVI06394.1"/>
    <property type="molecule type" value="Genomic_DNA"/>
</dbReference>
<sequence length="364" mass="39863">MTNIYQVTAEDGSRLDAHFSVEQKDIILASRGGAKGQRDQVNADYTKALLLLIGRLAHAAIPISGAWVDSKTVQSLPLSARSILSRHEGSLPPEQICSLLSSRMKDVRSDPDSTAKGGNSTKRIRIATGFGGSSEELATQLGGVAAEADFRSMKRLPADVLRRATPEFIWRAVQQYVQGKVPDDPFGPSTDYDLIADDGQRLRPKAVFGLALSMALGGEPIGPRHFTAGGLCFTLLQEAGYQIVPKGEAYESPDTESYIDREWREGAAKLKSHLKRERAPGLAKAKKAQYRRTHGRLSCERCGLDPVAHYKAEEAEACIEVHHSATHVSEMAEGHKTTLDDLQCLCANCHRLVHRILSLEKKKE</sequence>